<dbReference type="PANTHER" id="PTHR45768">
    <property type="entry name" value="E3 UBIQUITIN-PROTEIN LIGASE RNF13-LIKE"/>
    <property type="match status" value="1"/>
</dbReference>
<evidence type="ECO:0000256" key="4">
    <source>
        <dbReference type="ARBA" id="ARBA00022692"/>
    </source>
</evidence>
<evidence type="ECO:0000313" key="15">
    <source>
        <dbReference type="EMBL" id="CAE2323876.1"/>
    </source>
</evidence>
<evidence type="ECO:0000256" key="3">
    <source>
        <dbReference type="ARBA" id="ARBA00022679"/>
    </source>
</evidence>
<feature type="transmembrane region" description="Helical" evidence="13">
    <location>
        <begin position="117"/>
        <end position="141"/>
    </location>
</feature>
<feature type="region of interest" description="Disordered" evidence="12">
    <location>
        <begin position="186"/>
        <end position="216"/>
    </location>
</feature>
<sequence length="279" mass="30380">MTAKCSGYFNCAGCTNDAHCVWCSDKCVPGQGNLAGKGCTYNDTTISTNCTCEKVTCTYECKHTSCGSCVNDNFCGWCSSSSQCMPGDYFSPNAGLGACPVGWSVGAFANCPQNNNIWLVGIICAAISTFLIVILCIHFILRIRAASNRRPRLMFFQYGDQSGGLVAREQVQRFLDTFPTFKFDENKLPPSFSASRSSEAEGQTEGQTDGQDEEDNRPTCSICLGNFFTGEDCRMLPCLHVFHKNCIDQWLSMSQECPLCKRSVISMASEGVGAVVSNL</sequence>
<dbReference type="AlphaFoldDB" id="A0A7S4UQW4"/>
<proteinExistence type="predicted"/>
<evidence type="ECO:0000256" key="12">
    <source>
        <dbReference type="SAM" id="MobiDB-lite"/>
    </source>
</evidence>
<feature type="domain" description="RING-type" evidence="14">
    <location>
        <begin position="220"/>
        <end position="261"/>
    </location>
</feature>
<evidence type="ECO:0000256" key="5">
    <source>
        <dbReference type="ARBA" id="ARBA00022723"/>
    </source>
</evidence>
<keyword evidence="4 13" id="KW-0812">Transmembrane</keyword>
<reference evidence="15" key="1">
    <citation type="submission" date="2021-01" db="EMBL/GenBank/DDBJ databases">
        <authorList>
            <person name="Corre E."/>
            <person name="Pelletier E."/>
            <person name="Niang G."/>
            <person name="Scheremetjew M."/>
            <person name="Finn R."/>
            <person name="Kale V."/>
            <person name="Holt S."/>
            <person name="Cochrane G."/>
            <person name="Meng A."/>
            <person name="Brown T."/>
            <person name="Cohen L."/>
        </authorList>
    </citation>
    <scope>NUCLEOTIDE SEQUENCE</scope>
    <source>
        <strain evidence="15">CCMP 2712</strain>
    </source>
</reference>
<evidence type="ECO:0000256" key="10">
    <source>
        <dbReference type="ARBA" id="ARBA00023136"/>
    </source>
</evidence>
<comment type="pathway">
    <text evidence="2">Protein modification; protein ubiquitination.</text>
</comment>
<dbReference type="GO" id="GO:0016020">
    <property type="term" value="C:membrane"/>
    <property type="evidence" value="ECO:0007669"/>
    <property type="project" value="UniProtKB-SubCell"/>
</dbReference>
<dbReference type="InterPro" id="IPR011016">
    <property type="entry name" value="Znf_RING-CH"/>
</dbReference>
<evidence type="ECO:0000256" key="13">
    <source>
        <dbReference type="SAM" id="Phobius"/>
    </source>
</evidence>
<evidence type="ECO:0000256" key="6">
    <source>
        <dbReference type="ARBA" id="ARBA00022771"/>
    </source>
</evidence>
<keyword evidence="6 11" id="KW-0863">Zinc-finger</keyword>
<name>A0A7S4UQW4_GUITH</name>
<evidence type="ECO:0000256" key="1">
    <source>
        <dbReference type="ARBA" id="ARBA00004167"/>
    </source>
</evidence>
<comment type="subcellular location">
    <subcellularLocation>
        <location evidence="1">Membrane</location>
        <topology evidence="1">Single-pass membrane protein</topology>
    </subcellularLocation>
</comment>
<dbReference type="CDD" id="cd16454">
    <property type="entry name" value="RING-H2_PA-TM-RING"/>
    <property type="match status" value="1"/>
</dbReference>
<dbReference type="GO" id="GO:0008270">
    <property type="term" value="F:zinc ion binding"/>
    <property type="evidence" value="ECO:0007669"/>
    <property type="project" value="UniProtKB-KW"/>
</dbReference>
<keyword evidence="5" id="KW-0479">Metal-binding</keyword>
<gene>
    <name evidence="15" type="ORF">GTHE00462_LOCUS29027</name>
</gene>
<dbReference type="Pfam" id="PF13639">
    <property type="entry name" value="zf-RING_2"/>
    <property type="match status" value="1"/>
</dbReference>
<keyword evidence="7" id="KW-0833">Ubl conjugation pathway</keyword>
<dbReference type="PROSITE" id="PS50089">
    <property type="entry name" value="ZF_RING_2"/>
    <property type="match status" value="1"/>
</dbReference>
<dbReference type="PANTHER" id="PTHR45768:SF18">
    <property type="entry name" value="RING-H2 FINGER PROTEIN ATL47-RELATED"/>
    <property type="match status" value="1"/>
</dbReference>
<evidence type="ECO:0000256" key="8">
    <source>
        <dbReference type="ARBA" id="ARBA00022833"/>
    </source>
</evidence>
<evidence type="ECO:0000259" key="14">
    <source>
        <dbReference type="PROSITE" id="PS50089"/>
    </source>
</evidence>
<feature type="compositionally biased region" description="Polar residues" evidence="12">
    <location>
        <begin position="192"/>
        <end position="209"/>
    </location>
</feature>
<dbReference type="GO" id="GO:0016740">
    <property type="term" value="F:transferase activity"/>
    <property type="evidence" value="ECO:0007669"/>
    <property type="project" value="UniProtKB-KW"/>
</dbReference>
<organism evidence="15">
    <name type="scientific">Guillardia theta</name>
    <name type="common">Cryptophyte</name>
    <name type="synonym">Cryptomonas phi</name>
    <dbReference type="NCBI Taxonomy" id="55529"/>
    <lineage>
        <taxon>Eukaryota</taxon>
        <taxon>Cryptophyceae</taxon>
        <taxon>Pyrenomonadales</taxon>
        <taxon>Geminigeraceae</taxon>
        <taxon>Guillardia</taxon>
    </lineage>
</organism>
<evidence type="ECO:0000256" key="7">
    <source>
        <dbReference type="ARBA" id="ARBA00022786"/>
    </source>
</evidence>
<evidence type="ECO:0000256" key="9">
    <source>
        <dbReference type="ARBA" id="ARBA00022989"/>
    </source>
</evidence>
<keyword evidence="3" id="KW-0808">Transferase</keyword>
<protein>
    <recommendedName>
        <fullName evidence="14">RING-type domain-containing protein</fullName>
    </recommendedName>
</protein>
<dbReference type="Gene3D" id="3.30.40.10">
    <property type="entry name" value="Zinc/RING finger domain, C3HC4 (zinc finger)"/>
    <property type="match status" value="1"/>
</dbReference>
<keyword evidence="9 13" id="KW-1133">Transmembrane helix</keyword>
<dbReference type="EMBL" id="HBKN01037045">
    <property type="protein sequence ID" value="CAE2323876.1"/>
    <property type="molecule type" value="Transcribed_RNA"/>
</dbReference>
<dbReference type="SMART" id="SM00744">
    <property type="entry name" value="RINGv"/>
    <property type="match status" value="1"/>
</dbReference>
<dbReference type="InterPro" id="IPR001841">
    <property type="entry name" value="Znf_RING"/>
</dbReference>
<keyword evidence="8" id="KW-0862">Zinc</keyword>
<dbReference type="SUPFAM" id="SSF57850">
    <property type="entry name" value="RING/U-box"/>
    <property type="match status" value="1"/>
</dbReference>
<keyword evidence="10 13" id="KW-0472">Membrane</keyword>
<accession>A0A7S4UQW4</accession>
<evidence type="ECO:0000256" key="2">
    <source>
        <dbReference type="ARBA" id="ARBA00004906"/>
    </source>
</evidence>
<evidence type="ECO:0000256" key="11">
    <source>
        <dbReference type="PROSITE-ProRule" id="PRU00175"/>
    </source>
</evidence>
<dbReference type="SMART" id="SM00184">
    <property type="entry name" value="RING"/>
    <property type="match status" value="1"/>
</dbReference>
<dbReference type="InterPro" id="IPR013083">
    <property type="entry name" value="Znf_RING/FYVE/PHD"/>
</dbReference>